<keyword evidence="1" id="KW-0479">Metal-binding</keyword>
<feature type="region of interest" description="Disordered" evidence="2">
    <location>
        <begin position="239"/>
        <end position="259"/>
    </location>
</feature>
<dbReference type="AlphaFoldDB" id="A0A5A9MXM7"/>
<proteinExistence type="predicted"/>
<comment type="caution">
    <text evidence="4">The sequence shown here is derived from an EMBL/GenBank/DDBJ whole genome shotgun (WGS) entry which is preliminary data.</text>
</comment>
<reference evidence="4 5" key="1">
    <citation type="journal article" date="2019" name="Mol. Ecol. Resour.">
        <title>Chromosome-level genome assembly of Triplophysa tibetana, a fish adapted to the harsh high-altitude environment of the Tibetan Plateau.</title>
        <authorList>
            <person name="Yang X."/>
            <person name="Liu H."/>
            <person name="Ma Z."/>
            <person name="Zou Y."/>
            <person name="Zou M."/>
            <person name="Mao Y."/>
            <person name="Li X."/>
            <person name="Wang H."/>
            <person name="Chen T."/>
            <person name="Wang W."/>
            <person name="Yang R."/>
        </authorList>
    </citation>
    <scope>NUCLEOTIDE SEQUENCE [LARGE SCALE GENOMIC DNA]</scope>
    <source>
        <strain evidence="4">TTIB1903HZAU</strain>
        <tissue evidence="4">Muscle</tissue>
    </source>
</reference>
<evidence type="ECO:0000256" key="1">
    <source>
        <dbReference type="PROSITE-ProRule" id="PRU00042"/>
    </source>
</evidence>
<keyword evidence="1" id="KW-0863">Zinc-finger</keyword>
<name>A0A5A9MXM7_9TELE</name>
<feature type="region of interest" description="Disordered" evidence="2">
    <location>
        <begin position="1"/>
        <end position="40"/>
    </location>
</feature>
<protein>
    <recommendedName>
        <fullName evidence="3">C2H2-type domain-containing protein</fullName>
    </recommendedName>
</protein>
<organism evidence="4 5">
    <name type="scientific">Triplophysa tibetana</name>
    <dbReference type="NCBI Taxonomy" id="1572043"/>
    <lineage>
        <taxon>Eukaryota</taxon>
        <taxon>Metazoa</taxon>
        <taxon>Chordata</taxon>
        <taxon>Craniata</taxon>
        <taxon>Vertebrata</taxon>
        <taxon>Euteleostomi</taxon>
        <taxon>Actinopterygii</taxon>
        <taxon>Neopterygii</taxon>
        <taxon>Teleostei</taxon>
        <taxon>Ostariophysi</taxon>
        <taxon>Cypriniformes</taxon>
        <taxon>Nemacheilidae</taxon>
        <taxon>Triplophysa</taxon>
    </lineage>
</organism>
<feature type="compositionally biased region" description="Basic and acidic residues" evidence="2">
    <location>
        <begin position="115"/>
        <end position="136"/>
    </location>
</feature>
<sequence length="637" mass="69467">MGERRSEVRGDGLIAPGRSKGSRVQITEPGVRRRAPRGAQCGQGALEWIRPEIGAHALESAAVPAASGELSSALENPVEKVAGPVGPRCEAGPGLRPRLEERPPRAVRRHPARARRNDKSRALPHRPEQLSDENGRSNKAASPPSELATRGLEPADTKYCWIPPPTDHSTTTEVTQAPPVTRNVGSRWTAIEEDLLRSAANICWRPGLKKKDLSSMVRASIPHRTADAIAKRLTTIKWAPPSANRPPSLQLPLPPTPSHLQMPLEGPEPTTSIPLLPTPPTGSDLQITSPILSGTVDLGNDCYGGWRKKMVETILRDLREPLSHADRLKDITQSLHENRTICSCSLNIYPDCALCGEPMGTLAQLRRHTAGVHTSVLVRFMCAACGKSFPTFHPVACHVPKCRGQPVARPKGPITCEACDATFETRRGCSTHERHVHPDTRKRKRIASMRATLGPSGEAVEARTTQAPLIGNPDASTDPKRQRIEVYTDGMAPLEPDASSLIPVVTPTRPESLLKEQFRELVRDKVGAVEGDDAEDIPVLRAWLKGTDQLPALVTEATSSMLQGLTHEEKARPAPSRRKRGRVSHKRLHRQRIAGGTSPGGEPRETRPGRGQTVPIPSPDTHRKFVRVPVPIDLYTT</sequence>
<keyword evidence="1" id="KW-0862">Zinc</keyword>
<feature type="compositionally biased region" description="Basic residues" evidence="2">
    <location>
        <begin position="105"/>
        <end position="114"/>
    </location>
</feature>
<evidence type="ECO:0000259" key="3">
    <source>
        <dbReference type="PROSITE" id="PS50157"/>
    </source>
</evidence>
<feature type="compositionally biased region" description="Basic and acidic residues" evidence="2">
    <location>
        <begin position="1"/>
        <end position="10"/>
    </location>
</feature>
<dbReference type="EMBL" id="SOYY01000025">
    <property type="protein sequence ID" value="KAA0702522.1"/>
    <property type="molecule type" value="Genomic_DNA"/>
</dbReference>
<dbReference type="PROSITE" id="PS50157">
    <property type="entry name" value="ZINC_FINGER_C2H2_2"/>
    <property type="match status" value="1"/>
</dbReference>
<feature type="region of interest" description="Disordered" evidence="2">
    <location>
        <begin position="77"/>
        <end position="160"/>
    </location>
</feature>
<dbReference type="PROSITE" id="PS00028">
    <property type="entry name" value="ZINC_FINGER_C2H2_1"/>
    <property type="match status" value="2"/>
</dbReference>
<feature type="region of interest" description="Disordered" evidence="2">
    <location>
        <begin position="565"/>
        <end position="625"/>
    </location>
</feature>
<dbReference type="SMART" id="SM00355">
    <property type="entry name" value="ZnF_C2H2"/>
    <property type="match status" value="2"/>
</dbReference>
<dbReference type="InterPro" id="IPR013087">
    <property type="entry name" value="Znf_C2H2_type"/>
</dbReference>
<feature type="compositionally biased region" description="Basic residues" evidence="2">
    <location>
        <begin position="575"/>
        <end position="592"/>
    </location>
</feature>
<evidence type="ECO:0000256" key="2">
    <source>
        <dbReference type="SAM" id="MobiDB-lite"/>
    </source>
</evidence>
<evidence type="ECO:0000313" key="5">
    <source>
        <dbReference type="Proteomes" id="UP000324632"/>
    </source>
</evidence>
<keyword evidence="5" id="KW-1185">Reference proteome</keyword>
<feature type="domain" description="C2H2-type" evidence="3">
    <location>
        <begin position="414"/>
        <end position="442"/>
    </location>
</feature>
<evidence type="ECO:0000313" key="4">
    <source>
        <dbReference type="EMBL" id="KAA0702522.1"/>
    </source>
</evidence>
<gene>
    <name evidence="4" type="ORF">E1301_Tti021512</name>
</gene>
<dbReference type="Proteomes" id="UP000324632">
    <property type="component" value="Chromosome 25"/>
</dbReference>
<dbReference type="GO" id="GO:0008270">
    <property type="term" value="F:zinc ion binding"/>
    <property type="evidence" value="ECO:0007669"/>
    <property type="project" value="UniProtKB-KW"/>
</dbReference>
<accession>A0A5A9MXM7</accession>